<evidence type="ECO:0000259" key="2">
    <source>
        <dbReference type="SMART" id="SM00672"/>
    </source>
</evidence>
<reference evidence="4" key="1">
    <citation type="journal article" date="2014" name="Science">
        <title>The coffee genome provides insight into the convergent evolution of caffeine biosynthesis.</title>
        <authorList>
            <person name="Denoeud F."/>
            <person name="Carretero-Paulet L."/>
            <person name="Dereeper A."/>
            <person name="Droc G."/>
            <person name="Guyot R."/>
            <person name="Pietrella M."/>
            <person name="Zheng C."/>
            <person name="Alberti A."/>
            <person name="Anthony F."/>
            <person name="Aprea G."/>
            <person name="Aury J.M."/>
            <person name="Bento P."/>
            <person name="Bernard M."/>
            <person name="Bocs S."/>
            <person name="Campa C."/>
            <person name="Cenci A."/>
            <person name="Combes M.C."/>
            <person name="Crouzillat D."/>
            <person name="Da Silva C."/>
            <person name="Daddiego L."/>
            <person name="De Bellis F."/>
            <person name="Dussert S."/>
            <person name="Garsmeur O."/>
            <person name="Gayraud T."/>
            <person name="Guignon V."/>
            <person name="Jahn K."/>
            <person name="Jamilloux V."/>
            <person name="Joet T."/>
            <person name="Labadie K."/>
            <person name="Lan T."/>
            <person name="Leclercq J."/>
            <person name="Lepelley M."/>
            <person name="Leroy T."/>
            <person name="Li L.T."/>
            <person name="Librado P."/>
            <person name="Lopez L."/>
            <person name="Munoz A."/>
            <person name="Noel B."/>
            <person name="Pallavicini A."/>
            <person name="Perrotta G."/>
            <person name="Poncet V."/>
            <person name="Pot D."/>
            <person name="Priyono X."/>
            <person name="Rigoreau M."/>
            <person name="Rouard M."/>
            <person name="Rozas J."/>
            <person name="Tranchant-Dubreuil C."/>
            <person name="VanBuren R."/>
            <person name="Zhang Q."/>
            <person name="Andrade A.C."/>
            <person name="Argout X."/>
            <person name="Bertrand B."/>
            <person name="de Kochko A."/>
            <person name="Graziosi G."/>
            <person name="Henry R.J."/>
            <person name="Jayarama X."/>
            <person name="Ming R."/>
            <person name="Nagai C."/>
            <person name="Rounsley S."/>
            <person name="Sankoff D."/>
            <person name="Giuliano G."/>
            <person name="Albert V.A."/>
            <person name="Wincker P."/>
            <person name="Lashermes P."/>
        </authorList>
    </citation>
    <scope>NUCLEOTIDE SEQUENCE [LARGE SCALE GENOMIC DNA]</scope>
    <source>
        <strain evidence="4">cv. DH200-94</strain>
    </source>
</reference>
<dbReference type="PhylomeDB" id="A0A068U9J5"/>
<dbReference type="PANTHER" id="PTHR12203:SF99">
    <property type="entry name" value="OS04G0534100 PROTEIN"/>
    <property type="match status" value="1"/>
</dbReference>
<dbReference type="OMA" id="FVPHILH"/>
<dbReference type="EMBL" id="HG739099">
    <property type="protein sequence ID" value="CDP05200.1"/>
    <property type="molecule type" value="Genomic_DNA"/>
</dbReference>
<dbReference type="AlphaFoldDB" id="A0A068U9J5"/>
<sequence length="525" mass="60419">MREQGQSMLNGSGVHRPSWEKIWLPKVLAKNTIGIFLLILLCIGAFFSTRVLDSSVISLSINSLKKSTFSAITSHNQPGNKQVEIPLNCSLGDATLTCPANYYPSRYSARNPDPPSAATQPTCPDYFRWIHEDLSPWKETGITEAMVNMANRTANFRLVILNGTAFVETYEKAFQTRDTFTLWGILQLLRRYPGQVPDLDLMFDCVDWPVINKDSHSGPNATAPPPLFRYCANDTTLDIVFPDWSFWGWPEINIKPWEALSKDLKEGNERSRWVDREPYAYWKGNPQVAEKRMDLLKCNVSDQQDWNARIYAQDWGREQQQGYKKSDLASQCIHRYKIYIEGSAWSVSEKYILACDSVTLLVTPKYYDFFTRGLTPLQHYWPIREDNKCRAIKHAVDWGNSKIEKAQAIGKAASNFVQDELKMDFVYDYMFHLLREYAKLLKYKPSVPPKAIELCSESMACPAQGQEKKFMMDSTVRGPSSETPCGMPPPYDPATLHSIIDRKRNSIKQVETWERHYWDQRSKHV</sequence>
<organism evidence="3 4">
    <name type="scientific">Coffea canephora</name>
    <name type="common">Robusta coffee</name>
    <dbReference type="NCBI Taxonomy" id="49390"/>
    <lineage>
        <taxon>Eukaryota</taxon>
        <taxon>Viridiplantae</taxon>
        <taxon>Streptophyta</taxon>
        <taxon>Embryophyta</taxon>
        <taxon>Tracheophyta</taxon>
        <taxon>Spermatophyta</taxon>
        <taxon>Magnoliopsida</taxon>
        <taxon>eudicotyledons</taxon>
        <taxon>Gunneridae</taxon>
        <taxon>Pentapetalae</taxon>
        <taxon>asterids</taxon>
        <taxon>lamiids</taxon>
        <taxon>Gentianales</taxon>
        <taxon>Rubiaceae</taxon>
        <taxon>Ixoroideae</taxon>
        <taxon>Gardenieae complex</taxon>
        <taxon>Bertiereae - Coffeeae clade</taxon>
        <taxon>Coffeeae</taxon>
        <taxon>Coffea</taxon>
    </lineage>
</organism>
<dbReference type="SMART" id="SM00672">
    <property type="entry name" value="CAP10"/>
    <property type="match status" value="1"/>
</dbReference>
<dbReference type="FunCoup" id="A0A068U9J5">
    <property type="interactions" value="1195"/>
</dbReference>
<evidence type="ECO:0000313" key="3">
    <source>
        <dbReference type="EMBL" id="CDP05200.1"/>
    </source>
</evidence>
<dbReference type="InParanoid" id="A0A068U9J5"/>
<protein>
    <recommendedName>
        <fullName evidence="2">Glycosyl transferase CAP10 domain-containing protein</fullName>
    </recommendedName>
</protein>
<dbReference type="OrthoDB" id="202415at2759"/>
<evidence type="ECO:0000313" key="4">
    <source>
        <dbReference type="Proteomes" id="UP000295252"/>
    </source>
</evidence>
<name>A0A068U9J5_COFCA</name>
<proteinExistence type="predicted"/>
<dbReference type="Pfam" id="PF05686">
    <property type="entry name" value="Glyco_transf_90"/>
    <property type="match status" value="1"/>
</dbReference>
<keyword evidence="1" id="KW-1133">Transmembrane helix</keyword>
<keyword evidence="1" id="KW-0812">Transmembrane</keyword>
<accession>A0A068U9J5</accession>
<dbReference type="Gramene" id="CDP05200">
    <property type="protein sequence ID" value="CDP05200"/>
    <property type="gene ID" value="GSCOC_T00020164001"/>
</dbReference>
<dbReference type="InterPro" id="IPR006598">
    <property type="entry name" value="CAP10"/>
</dbReference>
<dbReference type="InterPro" id="IPR051091">
    <property type="entry name" value="O-Glucosyltr/Glycosyltrsf_90"/>
</dbReference>
<feature type="transmembrane region" description="Helical" evidence="1">
    <location>
        <begin position="27"/>
        <end position="47"/>
    </location>
</feature>
<keyword evidence="4" id="KW-1185">Reference proteome</keyword>
<keyword evidence="1" id="KW-0472">Membrane</keyword>
<evidence type="ECO:0000256" key="1">
    <source>
        <dbReference type="SAM" id="Phobius"/>
    </source>
</evidence>
<dbReference type="Proteomes" id="UP000295252">
    <property type="component" value="Chromosome IV"/>
</dbReference>
<feature type="domain" description="Glycosyl transferase CAP10" evidence="2">
    <location>
        <begin position="195"/>
        <end position="444"/>
    </location>
</feature>
<dbReference type="PANTHER" id="PTHR12203">
    <property type="entry name" value="KDEL LYS-ASP-GLU-LEU CONTAINING - RELATED"/>
    <property type="match status" value="1"/>
</dbReference>
<gene>
    <name evidence="3" type="ORF">GSCOC_T00020164001</name>
</gene>